<gene>
    <name evidence="1" type="ORF">ENV52_10450</name>
</gene>
<sequence length="97" mass="10689">MNIRRLVLDVDKALKRPSLIELAQAIDSCEGVEAFNISVEGIDIETVSTIITIEGENLHYDKIAEAIENTGAVVHSIDHVGVGNRLVERIRPWRKGG</sequence>
<dbReference type="InterPro" id="IPR003831">
    <property type="entry name" value="DUF211"/>
</dbReference>
<dbReference type="InterPro" id="IPR023129">
    <property type="entry name" value="MTH889-like_dom_sf"/>
</dbReference>
<dbReference type="Pfam" id="PF02680">
    <property type="entry name" value="DUF211"/>
    <property type="match status" value="1"/>
</dbReference>
<dbReference type="SUPFAM" id="SSF160363">
    <property type="entry name" value="MTH889-like"/>
    <property type="match status" value="1"/>
</dbReference>
<accession>A0A7V6A500</accession>
<evidence type="ECO:0008006" key="2">
    <source>
        <dbReference type="Google" id="ProtNLM"/>
    </source>
</evidence>
<dbReference type="Gene3D" id="3.30.70.1340">
    <property type="entry name" value="MTH889-like domain"/>
    <property type="match status" value="1"/>
</dbReference>
<protein>
    <recommendedName>
        <fullName evidence="2">DUF211 domain-containing protein</fullName>
    </recommendedName>
</protein>
<dbReference type="PANTHER" id="PTHR42240">
    <property type="entry name" value="DUF211 DOMAIN-CONTAINING PROTEIN"/>
    <property type="match status" value="1"/>
</dbReference>
<proteinExistence type="predicted"/>
<reference evidence="1" key="1">
    <citation type="journal article" date="2020" name="mSystems">
        <title>Genome- and Community-Level Interaction Insights into Carbon Utilization and Element Cycling Functions of Hydrothermarchaeota in Hydrothermal Sediment.</title>
        <authorList>
            <person name="Zhou Z."/>
            <person name="Liu Y."/>
            <person name="Xu W."/>
            <person name="Pan J."/>
            <person name="Luo Z.H."/>
            <person name="Li M."/>
        </authorList>
    </citation>
    <scope>NUCLEOTIDE SEQUENCE [LARGE SCALE GENOMIC DNA]</scope>
    <source>
        <strain evidence="1">SpSt-767</strain>
    </source>
</reference>
<evidence type="ECO:0000313" key="1">
    <source>
        <dbReference type="EMBL" id="HHS30106.1"/>
    </source>
</evidence>
<organism evidence="1">
    <name type="scientific">Desulfobacca acetoxidans</name>
    <dbReference type="NCBI Taxonomy" id="60893"/>
    <lineage>
        <taxon>Bacteria</taxon>
        <taxon>Pseudomonadati</taxon>
        <taxon>Thermodesulfobacteriota</taxon>
        <taxon>Desulfobaccia</taxon>
        <taxon>Desulfobaccales</taxon>
        <taxon>Desulfobaccaceae</taxon>
        <taxon>Desulfobacca</taxon>
    </lineage>
</organism>
<comment type="caution">
    <text evidence="1">The sequence shown here is derived from an EMBL/GenBank/DDBJ whole genome shotgun (WGS) entry which is preliminary data.</text>
</comment>
<name>A0A7V6A500_9BACT</name>
<dbReference type="AlphaFoldDB" id="A0A7V6A500"/>
<dbReference type="EMBL" id="DTGR01000163">
    <property type="protein sequence ID" value="HHS30106.1"/>
    <property type="molecule type" value="Genomic_DNA"/>
</dbReference>
<dbReference type="PANTHER" id="PTHR42240:SF1">
    <property type="entry name" value="DUF211 DOMAIN-CONTAINING PROTEIN"/>
    <property type="match status" value="1"/>
</dbReference>